<feature type="region of interest" description="Disordered" evidence="1">
    <location>
        <begin position="1"/>
        <end position="169"/>
    </location>
</feature>
<proteinExistence type="predicted"/>
<evidence type="ECO:0000259" key="2">
    <source>
        <dbReference type="Pfam" id="PF03835"/>
    </source>
</evidence>
<feature type="region of interest" description="Disordered" evidence="1">
    <location>
        <begin position="435"/>
        <end position="473"/>
    </location>
</feature>
<dbReference type="GO" id="GO:0006298">
    <property type="term" value="P:mismatch repair"/>
    <property type="evidence" value="ECO:0007669"/>
    <property type="project" value="TreeGrafter"/>
</dbReference>
<evidence type="ECO:0000313" key="3">
    <source>
        <dbReference type="EnsemblMetazoa" id="CJA05520.1"/>
    </source>
</evidence>
<feature type="domain" description="Rad4/PNGase transglutaminase-like fold" evidence="2">
    <location>
        <begin position="454"/>
        <end position="525"/>
    </location>
</feature>
<dbReference type="GO" id="GO:0003684">
    <property type="term" value="F:damaged DNA binding"/>
    <property type="evidence" value="ECO:0007669"/>
    <property type="project" value="InterPro"/>
</dbReference>
<evidence type="ECO:0000256" key="1">
    <source>
        <dbReference type="SAM" id="MobiDB-lite"/>
    </source>
</evidence>
<sequence>MQTRRSERLKNAVKPAVVDDPEPPEKTGGGKQKRKQKRGAPSKAEDDTEMNGDQDESKPKQAKKQAQTKKRARTPIEEFSSSSSSEYDSDGSDFEVHEEKKSPMERKKLVTAPKRKKNNEEKDVGDVNWPKCRPASIARKTGNPRGSKVVKSGLRMAGKTKPDQPWKKNTVNYDADRKLAKGERRMKEYRNVAEFCARGRVGEISYDECYKIHQDMKTAYMQGQKIIQAVDKQSTESNVPEKDDSSSDDEWEEMEQFHPVLDEQIEVNMNDDEEVEKDWWVVYLRQEINKRVRMSWENTHKVHLLCFMAHLKYVVKTVLDEGLIPSMMISCVPSGYLKYVGEDVPPDVMLKLVKWFCDSFRPNEASMVTNSEDYATEGSEARFAATRRMTTLVGLSSYETDLDRASLLFCLLRGMELTARICVNVRAISRKWDTQQEEGKLENKEKTVETKAGAKKRSSSDRSTSKGKSNKHNQDDRNYWVEYWNLKEKRWICIDPLHKTVDSPLSIHEDATSPISYVFAIDNSQRPAAPRVLLLDVFLLFFVIVRFDIAVSTKSWYRTTDDSCSPIW</sequence>
<dbReference type="GO" id="GO:0000111">
    <property type="term" value="C:nucleotide-excision repair factor 2 complex"/>
    <property type="evidence" value="ECO:0007669"/>
    <property type="project" value="TreeGrafter"/>
</dbReference>
<accession>A0A8R1HNG2</accession>
<name>A0A8R1HNG2_CAEJA</name>
<dbReference type="Pfam" id="PF03835">
    <property type="entry name" value="Rad4"/>
    <property type="match status" value="1"/>
</dbReference>
<organism evidence="3 4">
    <name type="scientific">Caenorhabditis japonica</name>
    <dbReference type="NCBI Taxonomy" id="281687"/>
    <lineage>
        <taxon>Eukaryota</taxon>
        <taxon>Metazoa</taxon>
        <taxon>Ecdysozoa</taxon>
        <taxon>Nematoda</taxon>
        <taxon>Chromadorea</taxon>
        <taxon>Rhabditida</taxon>
        <taxon>Rhabditina</taxon>
        <taxon>Rhabditomorpha</taxon>
        <taxon>Rhabditoidea</taxon>
        <taxon>Rhabditidae</taxon>
        <taxon>Peloderinae</taxon>
        <taxon>Caenorhabditis</taxon>
    </lineage>
</organism>
<dbReference type="PANTHER" id="PTHR12135:SF0">
    <property type="entry name" value="DNA REPAIR PROTEIN COMPLEMENTING XP-C CELLS"/>
    <property type="match status" value="1"/>
</dbReference>
<feature type="compositionally biased region" description="Low complexity" evidence="1">
    <location>
        <begin position="77"/>
        <end position="86"/>
    </location>
</feature>
<dbReference type="InterPro" id="IPR004583">
    <property type="entry name" value="DNA_repair_Rad4"/>
</dbReference>
<dbReference type="SUPFAM" id="SSF54001">
    <property type="entry name" value="Cysteine proteinases"/>
    <property type="match status" value="1"/>
</dbReference>
<dbReference type="InterPro" id="IPR018325">
    <property type="entry name" value="Rad4/PNGase_transGLS-fold"/>
</dbReference>
<reference evidence="3" key="2">
    <citation type="submission" date="2022-06" db="UniProtKB">
        <authorList>
            <consortium name="EnsemblMetazoa"/>
        </authorList>
    </citation>
    <scope>IDENTIFICATION</scope>
    <source>
        <strain evidence="3">DF5081</strain>
    </source>
</reference>
<dbReference type="Proteomes" id="UP000005237">
    <property type="component" value="Unassembled WGS sequence"/>
</dbReference>
<feature type="compositionally biased region" description="Basic and acidic residues" evidence="1">
    <location>
        <begin position="94"/>
        <end position="108"/>
    </location>
</feature>
<dbReference type="GO" id="GO:0006289">
    <property type="term" value="P:nucleotide-excision repair"/>
    <property type="evidence" value="ECO:0007669"/>
    <property type="project" value="InterPro"/>
</dbReference>
<dbReference type="GO" id="GO:0003697">
    <property type="term" value="F:single-stranded DNA binding"/>
    <property type="evidence" value="ECO:0007669"/>
    <property type="project" value="TreeGrafter"/>
</dbReference>
<dbReference type="Gene3D" id="3.90.260.10">
    <property type="entry name" value="Transglutaminase-like"/>
    <property type="match status" value="1"/>
</dbReference>
<feature type="region of interest" description="Disordered" evidence="1">
    <location>
        <begin position="231"/>
        <end position="251"/>
    </location>
</feature>
<keyword evidence="4" id="KW-1185">Reference proteome</keyword>
<dbReference type="InterPro" id="IPR038765">
    <property type="entry name" value="Papain-like_cys_pep_sf"/>
</dbReference>
<feature type="compositionally biased region" description="Basic and acidic residues" evidence="1">
    <location>
        <begin position="435"/>
        <end position="449"/>
    </location>
</feature>
<dbReference type="InterPro" id="IPR036985">
    <property type="entry name" value="Transglutaminase-like_sf"/>
</dbReference>
<evidence type="ECO:0000313" key="4">
    <source>
        <dbReference type="Proteomes" id="UP000005237"/>
    </source>
</evidence>
<dbReference type="GO" id="GO:0071942">
    <property type="term" value="C:XPC complex"/>
    <property type="evidence" value="ECO:0007669"/>
    <property type="project" value="TreeGrafter"/>
</dbReference>
<feature type="compositionally biased region" description="Basic residues" evidence="1">
    <location>
        <begin position="60"/>
        <end position="73"/>
    </location>
</feature>
<dbReference type="PANTHER" id="PTHR12135">
    <property type="entry name" value="DNA REPAIR PROTEIN XP-C / RAD4"/>
    <property type="match status" value="1"/>
</dbReference>
<feature type="compositionally biased region" description="Basic residues" evidence="1">
    <location>
        <begin position="31"/>
        <end position="40"/>
    </location>
</feature>
<dbReference type="EnsemblMetazoa" id="CJA05520.1">
    <property type="protein sequence ID" value="CJA05520.1"/>
    <property type="gene ID" value="WBGene00124724"/>
</dbReference>
<dbReference type="GO" id="GO:0005737">
    <property type="term" value="C:cytoplasm"/>
    <property type="evidence" value="ECO:0007669"/>
    <property type="project" value="TreeGrafter"/>
</dbReference>
<feature type="compositionally biased region" description="Basic and acidic residues" evidence="1">
    <location>
        <begin position="1"/>
        <end position="10"/>
    </location>
</feature>
<protein>
    <submittedName>
        <fullName evidence="3">Rad4 domain-containing protein</fullName>
    </submittedName>
</protein>
<dbReference type="AlphaFoldDB" id="A0A8R1HNG2"/>
<reference evidence="4" key="1">
    <citation type="submission" date="2010-08" db="EMBL/GenBank/DDBJ databases">
        <authorList>
            <consortium name="Caenorhabditis japonica Sequencing Consortium"/>
            <person name="Wilson R.K."/>
        </authorList>
    </citation>
    <scope>NUCLEOTIDE SEQUENCE [LARGE SCALE GENOMIC DNA]</scope>
    <source>
        <strain evidence="4">DF5081</strain>
    </source>
</reference>